<feature type="transmembrane region" description="Helical" evidence="7">
    <location>
        <begin position="488"/>
        <end position="513"/>
    </location>
</feature>
<feature type="transmembrane region" description="Helical" evidence="7">
    <location>
        <begin position="165"/>
        <end position="185"/>
    </location>
</feature>
<dbReference type="InterPro" id="IPR003841">
    <property type="entry name" value="Na/Pi_transpt"/>
</dbReference>
<proteinExistence type="inferred from homology"/>
<dbReference type="CTD" id="6750887"/>
<sequence>FQDEQSEDYDPWRAPELVDNSPAWSELSNVQRIQRVLFWIFRIAVVLGSLYLFICSLSLLSDSFRLLGGKAAGEALDSEGIVSNPIAGLMLGILVTVLVQSSSTSTSIVVTMVGAEILTVSNAIPIIMGANIGTSVTNTIVSLAQSPNRDEFRRAFGGATVHDMFNWLSVIVLLPIEIITHYLYWLSLALTSGIKGDSNAKQDLLKALTSPFTKLIIQLDKNVITNIAIGQKEYLNKSLIKSSCGSVVRIVPMNVSSLVNVTNETSGETTLEMVYESVNVSQAAKKHCRFLFANTGMSDPVIGIILLIASVVLLCVCLILLVKCLQSMMKGHVAKIIKKTINADFPGRWSVLTGYVFMLVGAGVTIIVQSSSVFTSTITPLVGIGVIELDRMYPLTLGSNIGTTTTGVLAALATKTGLHNAMQIAICHLFFNISGILVWYPIPFMRRIPIKLAKFMGNTTAKYRWFAVAYLVFMFFIIPGAILGLSLAGWYVLLAVGGPFLLLLIFIGIINVLQKRKPNLLPKGLQSWDWAPIWLRSLEPYDRIFSRICCYSKRSKPEVVACEF</sequence>
<dbReference type="OMA" id="FSASWAW"/>
<protein>
    <recommendedName>
        <fullName evidence="10">Sodium-dependent phosphate transport protein 2B</fullName>
    </recommendedName>
</protein>
<feature type="transmembrane region" description="Helical" evidence="7">
    <location>
        <begin position="123"/>
        <end position="144"/>
    </location>
</feature>
<dbReference type="PANTHER" id="PTHR10010">
    <property type="entry name" value="SOLUTE CARRIER FAMILY 34 SODIUM PHOSPHATE , MEMBER 2-RELATED"/>
    <property type="match status" value="1"/>
</dbReference>
<dbReference type="AlphaFoldDB" id="B3RMF0"/>
<comment type="similarity">
    <text evidence="2">Belongs to the SLC34A transporter family.</text>
</comment>
<dbReference type="Pfam" id="PF02690">
    <property type="entry name" value="Na_Pi_cotrans"/>
    <property type="match status" value="2"/>
</dbReference>
<feature type="transmembrane region" description="Helical" evidence="7">
    <location>
        <begin position="421"/>
        <end position="442"/>
    </location>
</feature>
<keyword evidence="6 7" id="KW-0472">Membrane</keyword>
<gene>
    <name evidence="8" type="ORF">TRIADDRAFT_21879</name>
</gene>
<evidence type="ECO:0000256" key="5">
    <source>
        <dbReference type="ARBA" id="ARBA00022989"/>
    </source>
</evidence>
<dbReference type="Proteomes" id="UP000009022">
    <property type="component" value="Unassembled WGS sequence"/>
</dbReference>
<dbReference type="PANTHER" id="PTHR10010:SF46">
    <property type="entry name" value="SODIUM-DEPENDENT PHOSPHATE TRANSPORT PROTEIN 2B"/>
    <property type="match status" value="1"/>
</dbReference>
<dbReference type="FunCoup" id="B3RMF0">
    <property type="interactions" value="22"/>
</dbReference>
<dbReference type="GO" id="GO:0044341">
    <property type="term" value="P:sodium-dependent phosphate transport"/>
    <property type="evidence" value="ECO:0007669"/>
    <property type="project" value="InterPro"/>
</dbReference>
<dbReference type="PhylomeDB" id="B3RMF0"/>
<evidence type="ECO:0008006" key="10">
    <source>
        <dbReference type="Google" id="ProtNLM"/>
    </source>
</evidence>
<evidence type="ECO:0000256" key="6">
    <source>
        <dbReference type="ARBA" id="ARBA00023136"/>
    </source>
</evidence>
<dbReference type="OrthoDB" id="76259at2759"/>
<feature type="transmembrane region" description="Helical" evidence="7">
    <location>
        <begin position="36"/>
        <end position="60"/>
    </location>
</feature>
<evidence type="ECO:0000256" key="4">
    <source>
        <dbReference type="ARBA" id="ARBA00022692"/>
    </source>
</evidence>
<evidence type="ECO:0000313" key="8">
    <source>
        <dbReference type="EMBL" id="EDV27838.1"/>
    </source>
</evidence>
<reference evidence="8 9" key="1">
    <citation type="journal article" date="2008" name="Nature">
        <title>The Trichoplax genome and the nature of placozoans.</title>
        <authorList>
            <person name="Srivastava M."/>
            <person name="Begovic E."/>
            <person name="Chapman J."/>
            <person name="Putnam N.H."/>
            <person name="Hellsten U."/>
            <person name="Kawashima T."/>
            <person name="Kuo A."/>
            <person name="Mitros T."/>
            <person name="Salamov A."/>
            <person name="Carpenter M.L."/>
            <person name="Signorovitch A.Y."/>
            <person name="Moreno M.A."/>
            <person name="Kamm K."/>
            <person name="Grimwood J."/>
            <person name="Schmutz J."/>
            <person name="Shapiro H."/>
            <person name="Grigoriev I.V."/>
            <person name="Buss L.W."/>
            <person name="Schierwater B."/>
            <person name="Dellaporta S.L."/>
            <person name="Rokhsar D.S."/>
        </authorList>
    </citation>
    <scope>NUCLEOTIDE SEQUENCE [LARGE SCALE GENOMIC DNA]</scope>
    <source>
        <strain evidence="8 9">Grell-BS-1999</strain>
    </source>
</reference>
<keyword evidence="9" id="KW-1185">Reference proteome</keyword>
<feature type="non-terminal residue" evidence="8">
    <location>
        <position position="1"/>
    </location>
</feature>
<dbReference type="InParanoid" id="B3RMF0"/>
<evidence type="ECO:0000256" key="3">
    <source>
        <dbReference type="ARBA" id="ARBA00022475"/>
    </source>
</evidence>
<accession>B3RMF0</accession>
<dbReference type="GO" id="GO:0016324">
    <property type="term" value="C:apical plasma membrane"/>
    <property type="evidence" value="ECO:0007669"/>
    <property type="project" value="UniProtKB-SubCell"/>
</dbReference>
<evidence type="ECO:0000313" key="9">
    <source>
        <dbReference type="Proteomes" id="UP000009022"/>
    </source>
</evidence>
<dbReference type="HOGENOM" id="CLU_025063_0_0_1"/>
<evidence type="ECO:0000256" key="7">
    <source>
        <dbReference type="SAM" id="Phobius"/>
    </source>
</evidence>
<keyword evidence="3" id="KW-1003">Cell membrane</keyword>
<evidence type="ECO:0000256" key="2">
    <source>
        <dbReference type="ARBA" id="ARBA00005808"/>
    </source>
</evidence>
<keyword evidence="4 7" id="KW-0812">Transmembrane</keyword>
<name>B3RMF0_TRIAD</name>
<organism evidence="8 9">
    <name type="scientific">Trichoplax adhaerens</name>
    <name type="common">Trichoplax reptans</name>
    <dbReference type="NCBI Taxonomy" id="10228"/>
    <lineage>
        <taxon>Eukaryota</taxon>
        <taxon>Metazoa</taxon>
        <taxon>Placozoa</taxon>
        <taxon>Uniplacotomia</taxon>
        <taxon>Trichoplacea</taxon>
        <taxon>Trichoplacidae</taxon>
        <taxon>Trichoplax</taxon>
    </lineage>
</organism>
<dbReference type="NCBIfam" id="TIGR01013">
    <property type="entry name" value="2a58"/>
    <property type="match status" value="1"/>
</dbReference>
<dbReference type="GO" id="GO:0005436">
    <property type="term" value="F:sodium:phosphate symporter activity"/>
    <property type="evidence" value="ECO:0007669"/>
    <property type="project" value="InterPro"/>
</dbReference>
<dbReference type="KEGG" id="tad:TRIADDRAFT_21879"/>
<dbReference type="eggNOG" id="ENOG502QQ3I">
    <property type="taxonomic scope" value="Eukaryota"/>
</dbReference>
<dbReference type="GeneID" id="6750887"/>
<feature type="transmembrane region" description="Helical" evidence="7">
    <location>
        <begin position="463"/>
        <end position="482"/>
    </location>
</feature>
<dbReference type="RefSeq" id="XP_002109672.1">
    <property type="nucleotide sequence ID" value="XM_002109636.1"/>
</dbReference>
<comment type="subcellular location">
    <subcellularLocation>
        <location evidence="1">Apical cell membrane</location>
        <topology evidence="1">Multi-pass membrane protein</topology>
    </subcellularLocation>
</comment>
<keyword evidence="5 7" id="KW-1133">Transmembrane helix</keyword>
<dbReference type="STRING" id="10228.B3RMF0"/>
<evidence type="ECO:0000256" key="1">
    <source>
        <dbReference type="ARBA" id="ARBA00004424"/>
    </source>
</evidence>
<feature type="transmembrane region" description="Helical" evidence="7">
    <location>
        <begin position="301"/>
        <end position="325"/>
    </location>
</feature>
<dbReference type="EMBL" id="DS985242">
    <property type="protein sequence ID" value="EDV27838.1"/>
    <property type="molecule type" value="Genomic_DNA"/>
</dbReference>
<feature type="transmembrane region" description="Helical" evidence="7">
    <location>
        <begin position="346"/>
        <end position="368"/>
    </location>
</feature>
<feature type="transmembrane region" description="Helical" evidence="7">
    <location>
        <begin position="81"/>
        <end position="103"/>
    </location>
</feature>